<reference evidence="1" key="1">
    <citation type="submission" date="2022-12" db="EMBL/GenBank/DDBJ databases">
        <authorList>
            <person name="Petersen C."/>
        </authorList>
    </citation>
    <scope>NUCLEOTIDE SEQUENCE</scope>
    <source>
        <strain evidence="1">IBT 35675</strain>
    </source>
</reference>
<protein>
    <submittedName>
        <fullName evidence="1">Uncharacterized protein</fullName>
    </submittedName>
</protein>
<comment type="caution">
    <text evidence="1">The sequence shown here is derived from an EMBL/GenBank/DDBJ whole genome shotgun (WGS) entry which is preliminary data.</text>
</comment>
<evidence type="ECO:0000313" key="2">
    <source>
        <dbReference type="Proteomes" id="UP001148299"/>
    </source>
</evidence>
<dbReference type="Proteomes" id="UP001148299">
    <property type="component" value="Unassembled WGS sequence"/>
</dbReference>
<evidence type="ECO:0000313" key="1">
    <source>
        <dbReference type="EMBL" id="KAJ5362011.1"/>
    </source>
</evidence>
<sequence>MVYYTYVTYESPLDGGYGEYFNWVMVTPDQNTADTYYRALQRVKSVTQSDNNGTPGAKVDITSVDRPGAQFWTYDGASGENFHLAARALSGNPKMKSVNPEFSDVFGKIRVYWVGAYADGRFRTSFFVKRHGFDQYWYLAGGNVVVDSTRRSRFIFTIQRKHDEVKFPKMPLVDSDHVKIEVLQDGIRVPIALSGDNALVAGVGFKEHKFTFRDLKTRLGLVPGTVQQGQSSHDAQFVVWTSTTGLGSADSFEIVDGVEVDEAEE</sequence>
<organism evidence="1 2">
    <name type="scientific">Penicillium brevicompactum</name>
    <dbReference type="NCBI Taxonomy" id="5074"/>
    <lineage>
        <taxon>Eukaryota</taxon>
        <taxon>Fungi</taxon>
        <taxon>Dikarya</taxon>
        <taxon>Ascomycota</taxon>
        <taxon>Pezizomycotina</taxon>
        <taxon>Eurotiomycetes</taxon>
        <taxon>Eurotiomycetidae</taxon>
        <taxon>Eurotiales</taxon>
        <taxon>Aspergillaceae</taxon>
        <taxon>Penicillium</taxon>
    </lineage>
</organism>
<reference evidence="1" key="2">
    <citation type="journal article" date="2023" name="IMA Fungus">
        <title>Comparative genomic study of the Penicillium genus elucidates a diverse pangenome and 15 lateral gene transfer events.</title>
        <authorList>
            <person name="Petersen C."/>
            <person name="Sorensen T."/>
            <person name="Nielsen M.R."/>
            <person name="Sondergaard T.E."/>
            <person name="Sorensen J.L."/>
            <person name="Fitzpatrick D.A."/>
            <person name="Frisvad J.C."/>
            <person name="Nielsen K.L."/>
        </authorList>
    </citation>
    <scope>NUCLEOTIDE SEQUENCE</scope>
    <source>
        <strain evidence="1">IBT 35675</strain>
    </source>
</reference>
<accession>A0A9W9RKW2</accession>
<name>A0A9W9RKW2_PENBR</name>
<dbReference type="AlphaFoldDB" id="A0A9W9RKW2"/>
<keyword evidence="2" id="KW-1185">Reference proteome</keyword>
<gene>
    <name evidence="1" type="ORF">N7541_002855</name>
</gene>
<dbReference type="EMBL" id="JAPZBR010000002">
    <property type="protein sequence ID" value="KAJ5362011.1"/>
    <property type="molecule type" value="Genomic_DNA"/>
</dbReference>
<proteinExistence type="predicted"/>